<organism evidence="1 2">
    <name type="scientific">Planococcus liqunii</name>
    <dbReference type="NCBI Taxonomy" id="3058394"/>
    <lineage>
        <taxon>Bacteria</taxon>
        <taxon>Bacillati</taxon>
        <taxon>Bacillota</taxon>
        <taxon>Bacilli</taxon>
        <taxon>Bacillales</taxon>
        <taxon>Caryophanaceae</taxon>
        <taxon>Planococcus</taxon>
    </lineage>
</organism>
<protein>
    <submittedName>
        <fullName evidence="1">Uncharacterized protein</fullName>
    </submittedName>
</protein>
<dbReference type="EMBL" id="JAUJWW010000015">
    <property type="protein sequence ID" value="MDN7229435.1"/>
    <property type="molecule type" value="Genomic_DNA"/>
</dbReference>
<comment type="caution">
    <text evidence="1">The sequence shown here is derived from an EMBL/GenBank/DDBJ whole genome shotgun (WGS) entry which is preliminary data.</text>
</comment>
<evidence type="ECO:0000313" key="2">
    <source>
        <dbReference type="Proteomes" id="UP001172054"/>
    </source>
</evidence>
<evidence type="ECO:0000313" key="1">
    <source>
        <dbReference type="EMBL" id="MDN7229435.1"/>
    </source>
</evidence>
<gene>
    <name evidence="1" type="ORF">QWY15_19440</name>
</gene>
<dbReference type="RefSeq" id="WP_301727391.1">
    <property type="nucleotide sequence ID" value="NZ_JAUJWW010000015.1"/>
</dbReference>
<reference evidence="1 2" key="1">
    <citation type="submission" date="2023-06" db="EMBL/GenBank/DDBJ databases">
        <title>Novel species in genus Planococcus.</title>
        <authorList>
            <person name="Ning S."/>
        </authorList>
    </citation>
    <scope>NUCLEOTIDE SEQUENCE [LARGE SCALE GENOMIC DNA]</scope>
    <source>
        <strain evidence="1 2">N064</strain>
    </source>
</reference>
<proteinExistence type="predicted"/>
<accession>A0ABT8MXJ6</accession>
<name>A0ABT8MXJ6_9BACL</name>
<keyword evidence="2" id="KW-1185">Reference proteome</keyword>
<dbReference type="Proteomes" id="UP001172054">
    <property type="component" value="Unassembled WGS sequence"/>
</dbReference>
<sequence>MPTQEWKNRMDDGDDQFSTESIAAAEKVLQSYIDGISRLQEPTEEELMKKVKEVVLRLNAVNEEYDFFIETLEREELCEFILEHAKKAGMVADEDITEEWREW</sequence>